<dbReference type="PANTHER" id="PTHR30146:SF109">
    <property type="entry name" value="HTH-TYPE TRANSCRIPTIONAL REGULATOR GALS"/>
    <property type="match status" value="1"/>
</dbReference>
<feature type="domain" description="HTH lacI-type" evidence="4">
    <location>
        <begin position="3"/>
        <end position="57"/>
    </location>
</feature>
<evidence type="ECO:0000313" key="6">
    <source>
        <dbReference type="Proteomes" id="UP000323865"/>
    </source>
</evidence>
<keyword evidence="1" id="KW-0805">Transcription regulation</keyword>
<dbReference type="InterPro" id="IPR000843">
    <property type="entry name" value="HTH_LacI"/>
</dbReference>
<accession>A0ABX6A302</accession>
<dbReference type="PROSITE" id="PS50932">
    <property type="entry name" value="HTH_LACI_2"/>
    <property type="match status" value="1"/>
</dbReference>
<proteinExistence type="predicted"/>
<dbReference type="Proteomes" id="UP000323865">
    <property type="component" value="Chromosome"/>
</dbReference>
<dbReference type="CDD" id="cd01392">
    <property type="entry name" value="HTH_LacI"/>
    <property type="match status" value="1"/>
</dbReference>
<evidence type="ECO:0000256" key="1">
    <source>
        <dbReference type="ARBA" id="ARBA00023015"/>
    </source>
</evidence>
<evidence type="ECO:0000259" key="4">
    <source>
        <dbReference type="PROSITE" id="PS50932"/>
    </source>
</evidence>
<dbReference type="InterPro" id="IPR046335">
    <property type="entry name" value="LacI/GalR-like_sensor"/>
</dbReference>
<evidence type="ECO:0000313" key="5">
    <source>
        <dbReference type="EMBL" id="QEU11040.1"/>
    </source>
</evidence>
<protein>
    <submittedName>
        <fullName evidence="5">LacI family transcriptional regulator</fullName>
    </submittedName>
</protein>
<dbReference type="PANTHER" id="PTHR30146">
    <property type="entry name" value="LACI-RELATED TRANSCRIPTIONAL REPRESSOR"/>
    <property type="match status" value="1"/>
</dbReference>
<dbReference type="Gene3D" id="1.10.260.40">
    <property type="entry name" value="lambda repressor-like DNA-binding domains"/>
    <property type="match status" value="1"/>
</dbReference>
<sequence>MKPTMADVSRHSGLSIWTVSQVLNGKSGVSERSRVAVQEAAAHLGYVVNSAARDLKRNRRSGISVITASTENSYYVDLVQGVHAELRGSTYTAMVSDIASKGHYSQEIEDQTIESVLGARPAGLITTLPLSKKNLDLLERWEVLVVFVDSPPPEGANRAASVTTDNLKASGDLGDHLGLHGYRNWVSVMYPSRWPTRAPRVKGLQDAARRNGASLTVLDAGNDMTSAADALSEYLASGSRPDAIIAGNNPLLRGVMGALATHSLHAPQDLGLVSFDEFAWAPLTTPTMTLIDEGAARIGRQAAALLLDLIERRESSNEAIAVTDIYKPHDQIVMPAKLTIRESCGCHT</sequence>
<evidence type="ECO:0000256" key="2">
    <source>
        <dbReference type="ARBA" id="ARBA00023125"/>
    </source>
</evidence>
<gene>
    <name evidence="5" type="ORF">FOB48_01105</name>
</gene>
<evidence type="ECO:0000256" key="3">
    <source>
        <dbReference type="ARBA" id="ARBA00023163"/>
    </source>
</evidence>
<dbReference type="EMBL" id="CP044108">
    <property type="protein sequence ID" value="QEU11040.1"/>
    <property type="molecule type" value="Genomic_DNA"/>
</dbReference>
<name>A0ABX6A302_9MICO</name>
<dbReference type="CDD" id="cd06267">
    <property type="entry name" value="PBP1_LacI_sugar_binding-like"/>
    <property type="match status" value="1"/>
</dbReference>
<dbReference type="Pfam" id="PF13377">
    <property type="entry name" value="Peripla_BP_3"/>
    <property type="match status" value="1"/>
</dbReference>
<dbReference type="SUPFAM" id="SSF47413">
    <property type="entry name" value="lambda repressor-like DNA-binding domains"/>
    <property type="match status" value="1"/>
</dbReference>
<dbReference type="SMART" id="SM00354">
    <property type="entry name" value="HTH_LACI"/>
    <property type="match status" value="1"/>
</dbReference>
<dbReference type="InterPro" id="IPR028082">
    <property type="entry name" value="Peripla_BP_I"/>
</dbReference>
<keyword evidence="3" id="KW-0804">Transcription</keyword>
<keyword evidence="2" id="KW-0238">DNA-binding</keyword>
<dbReference type="Gene3D" id="3.40.50.2300">
    <property type="match status" value="2"/>
</dbReference>
<dbReference type="SUPFAM" id="SSF53822">
    <property type="entry name" value="Periplasmic binding protein-like I"/>
    <property type="match status" value="1"/>
</dbReference>
<keyword evidence="6" id="KW-1185">Reference proteome</keyword>
<reference evidence="5 6" key="1">
    <citation type="submission" date="2019-09" db="EMBL/GenBank/DDBJ databases">
        <title>FDA dAtabase for Regulatory Grade micrObial Sequences (FDA-ARGOS): Supporting development and validation of Infectious Disease Dx tests.</title>
        <authorList>
            <person name="Sciortino C."/>
            <person name="Tallon L."/>
            <person name="Sadzewicz L."/>
            <person name="Vavikolanu K."/>
            <person name="Mehta A."/>
            <person name="Aluvathingal J."/>
            <person name="Nadendla S."/>
            <person name="Nandy P."/>
            <person name="Geyer C."/>
            <person name="Yan Y."/>
            <person name="Sichtig H."/>
        </authorList>
    </citation>
    <scope>NUCLEOTIDE SEQUENCE [LARGE SCALE GENOMIC DNA]</scope>
    <source>
        <strain evidence="5 6">FDAARGOS_640</strain>
    </source>
</reference>
<dbReference type="Pfam" id="PF00356">
    <property type="entry name" value="LacI"/>
    <property type="match status" value="1"/>
</dbReference>
<organism evidence="5 6">
    <name type="scientific">Dermabacter vaginalis</name>
    <dbReference type="NCBI Taxonomy" id="1630135"/>
    <lineage>
        <taxon>Bacteria</taxon>
        <taxon>Bacillati</taxon>
        <taxon>Actinomycetota</taxon>
        <taxon>Actinomycetes</taxon>
        <taxon>Micrococcales</taxon>
        <taxon>Dermabacteraceae</taxon>
        <taxon>Dermabacter</taxon>
    </lineage>
</organism>
<dbReference type="InterPro" id="IPR010982">
    <property type="entry name" value="Lambda_DNA-bd_dom_sf"/>
</dbReference>